<dbReference type="SMART" id="SM00959">
    <property type="entry name" value="Rho_N"/>
    <property type="match status" value="2"/>
</dbReference>
<protein>
    <submittedName>
        <fullName evidence="3">Rho termination factor</fullName>
    </submittedName>
</protein>
<evidence type="ECO:0000256" key="1">
    <source>
        <dbReference type="SAM" id="MobiDB-lite"/>
    </source>
</evidence>
<accession>A0A481YS18</accession>
<evidence type="ECO:0000259" key="2">
    <source>
        <dbReference type="SMART" id="SM00959"/>
    </source>
</evidence>
<name>A0A481YS18_9VIRU</name>
<dbReference type="InterPro" id="IPR011112">
    <property type="entry name" value="Rho-like_N"/>
</dbReference>
<evidence type="ECO:0000313" key="3">
    <source>
        <dbReference type="EMBL" id="QBK85535.1"/>
    </source>
</evidence>
<dbReference type="GO" id="GO:0006353">
    <property type="term" value="P:DNA-templated transcription termination"/>
    <property type="evidence" value="ECO:0007669"/>
    <property type="project" value="InterPro"/>
</dbReference>
<dbReference type="PANTHER" id="PTHR34449">
    <property type="entry name" value="RHO TERMINATION FACTOR"/>
    <property type="match status" value="1"/>
</dbReference>
<feature type="domain" description="Rho termination factor-like N-terminal" evidence="2">
    <location>
        <begin position="189"/>
        <end position="226"/>
    </location>
</feature>
<dbReference type="PANTHER" id="PTHR34449:SF2">
    <property type="entry name" value="RHO TERMINATION FACTOR"/>
    <property type="match status" value="1"/>
</dbReference>
<reference evidence="3" key="1">
    <citation type="journal article" date="2019" name="MBio">
        <title>Virus Genomes from Deep Sea Sediments Expand the Ocean Megavirome and Support Independent Origins of Viral Gigantism.</title>
        <authorList>
            <person name="Backstrom D."/>
            <person name="Yutin N."/>
            <person name="Jorgensen S.L."/>
            <person name="Dharamshi J."/>
            <person name="Homa F."/>
            <person name="Zaremba-Niedwiedzka K."/>
            <person name="Spang A."/>
            <person name="Wolf Y.I."/>
            <person name="Koonin E.V."/>
            <person name="Ettema T.J."/>
        </authorList>
    </citation>
    <scope>NUCLEOTIDE SEQUENCE</scope>
</reference>
<feature type="region of interest" description="Disordered" evidence="1">
    <location>
        <begin position="138"/>
        <end position="168"/>
    </location>
</feature>
<sequence length="227" mass="25314">MRLTMDADKPVYLTAWGKKQKSSARQKKGKATITPIGEQRKLKPAEVKKMMKLGVPRVGENESPEYYVGWSTTSKKGSSQRSIFDEVAPPSGYYVNGKKINGKLDSRTVVELRQLAKSRGKKGYSKLRKAQLVALLRNGNGNGKPSTKKSSKKTPVRKTAAKKTGMAKVRTDSKGFRYTLLSDRPSNWKLEDLTVSELKRKAKSKGYRRYSKLKKAELVAMIRNGGG</sequence>
<gene>
    <name evidence="3" type="ORF">LCMAC101_01220</name>
</gene>
<dbReference type="EMBL" id="MK500327">
    <property type="protein sequence ID" value="QBK85535.1"/>
    <property type="molecule type" value="Genomic_DNA"/>
</dbReference>
<feature type="compositionally biased region" description="Basic residues" evidence="1">
    <location>
        <begin position="146"/>
        <end position="161"/>
    </location>
</feature>
<proteinExistence type="predicted"/>
<feature type="domain" description="Rho termination factor-like N-terminal" evidence="2">
    <location>
        <begin position="103"/>
        <end position="144"/>
    </location>
</feature>
<organism evidence="3">
    <name type="scientific">Marseillevirus LCMAC101</name>
    <dbReference type="NCBI Taxonomy" id="2506602"/>
    <lineage>
        <taxon>Viruses</taxon>
        <taxon>Varidnaviria</taxon>
        <taxon>Bamfordvirae</taxon>
        <taxon>Nucleocytoviricota</taxon>
        <taxon>Megaviricetes</taxon>
        <taxon>Pimascovirales</taxon>
        <taxon>Pimascovirales incertae sedis</taxon>
        <taxon>Marseilleviridae</taxon>
    </lineage>
</organism>